<dbReference type="PANTHER" id="PTHR40465:SF1">
    <property type="entry name" value="DUF6534 DOMAIN-CONTAINING PROTEIN"/>
    <property type="match status" value="1"/>
</dbReference>
<feature type="region of interest" description="Disordered" evidence="1">
    <location>
        <begin position="338"/>
        <end position="432"/>
    </location>
</feature>
<feature type="transmembrane region" description="Helical" evidence="2">
    <location>
        <begin position="107"/>
        <end position="125"/>
    </location>
</feature>
<dbReference type="EMBL" id="KI894034">
    <property type="protein sequence ID" value="OBR83095.1"/>
    <property type="molecule type" value="Genomic_DNA"/>
</dbReference>
<feature type="transmembrane region" description="Helical" evidence="2">
    <location>
        <begin position="27"/>
        <end position="51"/>
    </location>
</feature>
<keyword evidence="2" id="KW-0472">Membrane</keyword>
<dbReference type="OrthoDB" id="2561964at2759"/>
<feature type="transmembrane region" description="Helical" evidence="2">
    <location>
        <begin position="248"/>
        <end position="277"/>
    </location>
</feature>
<evidence type="ECO:0000256" key="1">
    <source>
        <dbReference type="SAM" id="MobiDB-lite"/>
    </source>
</evidence>
<dbReference type="AlphaFoldDB" id="A0A1A5ZZ79"/>
<feature type="compositionally biased region" description="Polar residues" evidence="1">
    <location>
        <begin position="338"/>
        <end position="349"/>
    </location>
</feature>
<dbReference type="Pfam" id="PF20152">
    <property type="entry name" value="DUF6534"/>
    <property type="match status" value="1"/>
</dbReference>
<feature type="domain" description="DUF6534" evidence="3">
    <location>
        <begin position="221"/>
        <end position="306"/>
    </location>
</feature>
<feature type="transmembrane region" description="Helical" evidence="2">
    <location>
        <begin position="168"/>
        <end position="190"/>
    </location>
</feature>
<organism evidence="4">
    <name type="scientific">Kwoniella dejecticola CBS 10117</name>
    <dbReference type="NCBI Taxonomy" id="1296121"/>
    <lineage>
        <taxon>Eukaryota</taxon>
        <taxon>Fungi</taxon>
        <taxon>Dikarya</taxon>
        <taxon>Basidiomycota</taxon>
        <taxon>Agaricomycotina</taxon>
        <taxon>Tremellomycetes</taxon>
        <taxon>Tremellales</taxon>
        <taxon>Cryptococcaceae</taxon>
        <taxon>Kwoniella</taxon>
    </lineage>
</organism>
<evidence type="ECO:0000313" key="4">
    <source>
        <dbReference type="EMBL" id="OBR83095.1"/>
    </source>
</evidence>
<name>A0A1A5ZZ79_9TREE</name>
<dbReference type="VEuPathDB" id="FungiDB:I303_06654"/>
<dbReference type="InterPro" id="IPR045339">
    <property type="entry name" value="DUF6534"/>
</dbReference>
<dbReference type="PANTHER" id="PTHR40465">
    <property type="entry name" value="CHROMOSOME 1, WHOLE GENOME SHOTGUN SEQUENCE"/>
    <property type="match status" value="1"/>
</dbReference>
<feature type="transmembrane region" description="Helical" evidence="2">
    <location>
        <begin position="210"/>
        <end position="236"/>
    </location>
</feature>
<keyword evidence="2" id="KW-0812">Transmembrane</keyword>
<gene>
    <name evidence="4" type="ORF">I303_06654</name>
</gene>
<dbReference type="STRING" id="1296121.A0A1A5ZZ79"/>
<keyword evidence="2" id="KW-1133">Transmembrane helix</keyword>
<feature type="compositionally biased region" description="Basic and acidic residues" evidence="1">
    <location>
        <begin position="396"/>
        <end position="412"/>
    </location>
</feature>
<reference evidence="4" key="1">
    <citation type="submission" date="2013-07" db="EMBL/GenBank/DDBJ databases">
        <title>The Genome Sequence of Cryptococcus dejecticola CBS10117.</title>
        <authorList>
            <consortium name="The Broad Institute Genome Sequencing Platform"/>
            <person name="Cuomo C."/>
            <person name="Litvintseva A."/>
            <person name="Chen Y."/>
            <person name="Heitman J."/>
            <person name="Sun S."/>
            <person name="Springer D."/>
            <person name="Dromer F."/>
            <person name="Young S.K."/>
            <person name="Zeng Q."/>
            <person name="Gargeya S."/>
            <person name="Fitzgerald M."/>
            <person name="Abouelleil A."/>
            <person name="Alvarado L."/>
            <person name="Berlin A.M."/>
            <person name="Chapman S.B."/>
            <person name="Dewar J."/>
            <person name="Goldberg J."/>
            <person name="Griggs A."/>
            <person name="Gujja S."/>
            <person name="Hansen M."/>
            <person name="Howarth C."/>
            <person name="Imamovic A."/>
            <person name="Larimer J."/>
            <person name="McCowan C."/>
            <person name="Murphy C."/>
            <person name="Pearson M."/>
            <person name="Priest M."/>
            <person name="Roberts A."/>
            <person name="Saif S."/>
            <person name="Shea T."/>
            <person name="Sykes S."/>
            <person name="Wortman J."/>
            <person name="Nusbaum C."/>
            <person name="Birren B."/>
        </authorList>
    </citation>
    <scope>NUCLEOTIDE SEQUENCE [LARGE SCALE GENOMIC DNA]</scope>
    <source>
        <strain evidence="4">CBS 10117</strain>
    </source>
</reference>
<proteinExistence type="predicted"/>
<evidence type="ECO:0000259" key="3">
    <source>
        <dbReference type="Pfam" id="PF20152"/>
    </source>
</evidence>
<sequence length="432" mass="47994">MSEEAIAFEQAAKESITAHQNINLGTFFLATATDMLLCGVMIIQLIEYWTFSRDDRKFNKTIVVRGVPPSPPSSLDPPSLDSLQLDTGVPEDTDCDKCLLMADGGSFGATIFIMVLMFKLFVYEFGQYTPFAAMPDLTYMCIFDIIPSTFTQIFFTHRAFLLTGRSKVSYILLGLIGSMILVSVAGAIGFPITQEIYHETQSESVLKSKIALTYCWLGGALGADVVITASIMWGLLKSRTGWKETDRAITRLLAIMVETQLPPTVLLIVFFVFVFGFPDTCLDVYPLWVQSKFYTCGLLASLNSRYSLRRAINNSSSSGRTPSKPPIIHVLTETYVQQSEGASPLSPRNQPKPRYMTQGENTFSPRRKPVRDPLDLDDDSIELEDIPTLDSVGNEQRSRDAEDQDSGHKMDYLDNGSRTGLTDDVKLSGPKK</sequence>
<protein>
    <recommendedName>
        <fullName evidence="3">DUF6534 domain-containing protein</fullName>
    </recommendedName>
</protein>
<evidence type="ECO:0000256" key="2">
    <source>
        <dbReference type="SAM" id="Phobius"/>
    </source>
</evidence>
<accession>A0A1A5ZZ79</accession>
<feature type="compositionally biased region" description="Acidic residues" evidence="1">
    <location>
        <begin position="375"/>
        <end position="387"/>
    </location>
</feature>